<dbReference type="InterPro" id="IPR023606">
    <property type="entry name" value="CoA-Trfase_III_dom_1_sf"/>
</dbReference>
<dbReference type="InterPro" id="IPR003673">
    <property type="entry name" value="CoA-Trfase_fam_III"/>
</dbReference>
<dbReference type="PANTHER" id="PTHR48228:SF4">
    <property type="entry name" value="BLR3030 PROTEIN"/>
    <property type="match status" value="1"/>
</dbReference>
<dbReference type="InterPro" id="IPR050509">
    <property type="entry name" value="CoA-transferase_III"/>
</dbReference>
<dbReference type="Gene3D" id="3.40.50.10540">
    <property type="entry name" value="Crotonobetainyl-coa:carnitine coa-transferase, domain 1"/>
    <property type="match status" value="1"/>
</dbReference>
<name>A0ABV7H7P0_9BURK</name>
<dbReference type="SUPFAM" id="SSF89796">
    <property type="entry name" value="CoA-transferase family III (CaiB/BaiF)"/>
    <property type="match status" value="2"/>
</dbReference>
<dbReference type="RefSeq" id="WP_377303837.1">
    <property type="nucleotide sequence ID" value="NZ_CP180191.1"/>
</dbReference>
<dbReference type="Proteomes" id="UP001595556">
    <property type="component" value="Unassembled WGS sequence"/>
</dbReference>
<organism evidence="2 3">
    <name type="scientific">Piscinibacterium candidicorallinum</name>
    <dbReference type="NCBI Taxonomy" id="1793872"/>
    <lineage>
        <taxon>Bacteria</taxon>
        <taxon>Pseudomonadati</taxon>
        <taxon>Pseudomonadota</taxon>
        <taxon>Betaproteobacteria</taxon>
        <taxon>Burkholderiales</taxon>
        <taxon>Piscinibacterium</taxon>
    </lineage>
</organism>
<reference evidence="3" key="1">
    <citation type="journal article" date="2019" name="Int. J. Syst. Evol. Microbiol.">
        <title>The Global Catalogue of Microorganisms (GCM) 10K type strain sequencing project: providing services to taxonomists for standard genome sequencing and annotation.</title>
        <authorList>
            <consortium name="The Broad Institute Genomics Platform"/>
            <consortium name="The Broad Institute Genome Sequencing Center for Infectious Disease"/>
            <person name="Wu L."/>
            <person name="Ma J."/>
        </authorList>
    </citation>
    <scope>NUCLEOTIDE SEQUENCE [LARGE SCALE GENOMIC DNA]</scope>
    <source>
        <strain evidence="3">KCTC 52168</strain>
    </source>
</reference>
<dbReference type="Pfam" id="PF02515">
    <property type="entry name" value="CoA_transf_3"/>
    <property type="match status" value="1"/>
</dbReference>
<keyword evidence="3" id="KW-1185">Reference proteome</keyword>
<protein>
    <submittedName>
        <fullName evidence="2">CoA transferase</fullName>
    </submittedName>
</protein>
<dbReference type="GO" id="GO:0016740">
    <property type="term" value="F:transferase activity"/>
    <property type="evidence" value="ECO:0007669"/>
    <property type="project" value="UniProtKB-KW"/>
</dbReference>
<evidence type="ECO:0000256" key="1">
    <source>
        <dbReference type="SAM" id="MobiDB-lite"/>
    </source>
</evidence>
<keyword evidence="2" id="KW-0808">Transferase</keyword>
<comment type="caution">
    <text evidence="2">The sequence shown here is derived from an EMBL/GenBank/DDBJ whole genome shotgun (WGS) entry which is preliminary data.</text>
</comment>
<feature type="region of interest" description="Disordered" evidence="1">
    <location>
        <begin position="470"/>
        <end position="491"/>
    </location>
</feature>
<sequence>MPQPAEALMSPRAALLQILEALHLPAAGSAQVQLTGAEPALPSSFACGAAAQASIAAAALAADALGQARGAEPAQVAVDMRAAAIEFRSERYLRVDGAPPPDLWDKIAGAYTCGDGRWVRIHTNFPHHRDGVLALLGCEYEKAAVAAALLRWSAEQFETAAAERGLVVAAMRSFAQWDAHPQAQAVAALPLLEITRIGPGRAAPLGRLPAGAAPLAGARVLDLTRVIAGPVAGRTLATYGAYVMLITSPGLPSIAPLVIDTGRGKRSVALDLDDPAAHATLQQLAAQSDVFLQGYRPGGLAARGFGPEQLATGLAELRGPDAPGIVVASLSAYGRTGPWANRRGFDSLVQTACGMNDAEARAHLAWQGRPHNDSAGQPDPRPLPAQVLDHASGYLLAAGIAAALARREREGGSWRVEVSLAQTAQWLRGLGRQPAGFAAPDPGQGDVADCLMEEGSGFGRLTVVRHAAHTTPAWPASARPSMPLGSDPARW</sequence>
<dbReference type="EMBL" id="JBHRTI010000004">
    <property type="protein sequence ID" value="MFC3148160.1"/>
    <property type="molecule type" value="Genomic_DNA"/>
</dbReference>
<gene>
    <name evidence="2" type="ORF">ACFOEN_10945</name>
</gene>
<accession>A0ABV7H7P0</accession>
<evidence type="ECO:0000313" key="2">
    <source>
        <dbReference type="EMBL" id="MFC3148160.1"/>
    </source>
</evidence>
<proteinExistence type="predicted"/>
<dbReference type="PANTHER" id="PTHR48228">
    <property type="entry name" value="SUCCINYL-COA--D-CITRAMALATE COA-TRANSFERASE"/>
    <property type="match status" value="1"/>
</dbReference>
<evidence type="ECO:0000313" key="3">
    <source>
        <dbReference type="Proteomes" id="UP001595556"/>
    </source>
</evidence>